<comment type="similarity">
    <text evidence="1 4">Belongs to the bacterial flagellin family.</text>
</comment>
<evidence type="ECO:0000256" key="4">
    <source>
        <dbReference type="RuleBase" id="RU362073"/>
    </source>
</evidence>
<feature type="domain" description="Flagellin N-terminal" evidence="5">
    <location>
        <begin position="3"/>
        <end position="138"/>
    </location>
</feature>
<dbReference type="GO" id="GO:0009288">
    <property type="term" value="C:bacterial-type flagellum"/>
    <property type="evidence" value="ECO:0007669"/>
    <property type="project" value="UniProtKB-SubCell"/>
</dbReference>
<dbReference type="GO" id="GO:0005198">
    <property type="term" value="F:structural molecule activity"/>
    <property type="evidence" value="ECO:0007669"/>
    <property type="project" value="UniProtKB-UniRule"/>
</dbReference>
<comment type="caution">
    <text evidence="7">The sequence shown here is derived from an EMBL/GenBank/DDBJ whole genome shotgun (WGS) entry which is preliminary data.</text>
</comment>
<comment type="subcellular location">
    <subcellularLocation>
        <location evidence="4">Secreted</location>
    </subcellularLocation>
    <subcellularLocation>
        <location evidence="4">Bacterial flagellum</location>
    </subcellularLocation>
</comment>
<evidence type="ECO:0000313" key="8">
    <source>
        <dbReference type="Proteomes" id="UP000287872"/>
    </source>
</evidence>
<keyword evidence="7" id="KW-0966">Cell projection</keyword>
<dbReference type="PRINTS" id="PR00207">
    <property type="entry name" value="FLAGELLIN"/>
</dbReference>
<dbReference type="SUPFAM" id="SSF64518">
    <property type="entry name" value="Phase 1 flagellin"/>
    <property type="match status" value="1"/>
</dbReference>
<dbReference type="InterPro" id="IPR001029">
    <property type="entry name" value="Flagellin_N"/>
</dbReference>
<reference evidence="7 8" key="1">
    <citation type="submission" date="2018-11" db="EMBL/GenBank/DDBJ databases">
        <title>Genome sequencing and assembly of Clostridium tagluense strain A121.</title>
        <authorList>
            <person name="Murakami T."/>
            <person name="Segawa T."/>
            <person name="Shcherbakova V.A."/>
            <person name="Mori H."/>
            <person name="Yoshimura Y."/>
        </authorList>
    </citation>
    <scope>NUCLEOTIDE SEQUENCE [LARGE SCALE GENOMIC DNA]</scope>
    <source>
        <strain evidence="7 8">A121</strain>
    </source>
</reference>
<dbReference type="PANTHER" id="PTHR42792:SF2">
    <property type="entry name" value="FLAGELLIN"/>
    <property type="match status" value="1"/>
</dbReference>
<accession>A0A401UHR5</accession>
<proteinExistence type="inferred from homology"/>
<dbReference type="EMBL" id="BHYK01000003">
    <property type="protein sequence ID" value="GCD09019.1"/>
    <property type="molecule type" value="Genomic_DNA"/>
</dbReference>
<dbReference type="Proteomes" id="UP000287872">
    <property type="component" value="Unassembled WGS sequence"/>
</dbReference>
<evidence type="ECO:0000256" key="2">
    <source>
        <dbReference type="ARBA" id="ARBA00020110"/>
    </source>
</evidence>
<dbReference type="Pfam" id="PF00700">
    <property type="entry name" value="Flagellin_C"/>
    <property type="match status" value="1"/>
</dbReference>
<keyword evidence="4" id="KW-0964">Secreted</keyword>
<evidence type="ECO:0000259" key="5">
    <source>
        <dbReference type="Pfam" id="PF00669"/>
    </source>
</evidence>
<dbReference type="InterPro" id="IPR042187">
    <property type="entry name" value="Flagellin_C_sub2"/>
</dbReference>
<dbReference type="PANTHER" id="PTHR42792">
    <property type="entry name" value="FLAGELLIN"/>
    <property type="match status" value="1"/>
</dbReference>
<keyword evidence="3 4" id="KW-0975">Bacterial flagellum</keyword>
<dbReference type="OrthoDB" id="9796789at2"/>
<dbReference type="InterPro" id="IPR046358">
    <property type="entry name" value="Flagellin_C"/>
</dbReference>
<dbReference type="Gene3D" id="1.20.1330.10">
    <property type="entry name" value="f41 fragment of flagellin, N-terminal domain"/>
    <property type="match status" value="2"/>
</dbReference>
<keyword evidence="7" id="KW-0282">Flagellum</keyword>
<evidence type="ECO:0000256" key="1">
    <source>
        <dbReference type="ARBA" id="ARBA00005709"/>
    </source>
</evidence>
<keyword evidence="7" id="KW-0969">Cilium</keyword>
<feature type="domain" description="Flagellin C-terminal" evidence="6">
    <location>
        <begin position="356"/>
        <end position="440"/>
    </location>
</feature>
<gene>
    <name evidence="7" type="ORF">Ctaglu_06420</name>
</gene>
<dbReference type="RefSeq" id="WP_124998042.1">
    <property type="nucleotide sequence ID" value="NZ_BHYK01000003.1"/>
</dbReference>
<dbReference type="GO" id="GO:0005576">
    <property type="term" value="C:extracellular region"/>
    <property type="evidence" value="ECO:0007669"/>
    <property type="project" value="UniProtKB-SubCell"/>
</dbReference>
<comment type="function">
    <text evidence="4">Flagellin is the subunit protein which polymerizes to form the filaments of bacterial flagella.</text>
</comment>
<dbReference type="AlphaFoldDB" id="A0A401UHR5"/>
<protein>
    <recommendedName>
        <fullName evidence="2 4">Flagellin</fullName>
    </recommendedName>
</protein>
<evidence type="ECO:0000256" key="3">
    <source>
        <dbReference type="ARBA" id="ARBA00023143"/>
    </source>
</evidence>
<name>A0A401UHR5_9CLOT</name>
<dbReference type="Pfam" id="PF00669">
    <property type="entry name" value="Flagellin_N"/>
    <property type="match status" value="1"/>
</dbReference>
<sequence>MIINHNLGAMNANRNMGINSSNANKSMEKLSSGLRINKAGDDAAGLAISEKMRGQIRGLDQASSNSQDAISLLQTGEGALNETTSILQRMRELAVQGSNDTLNTNDRGQIQKEMDQLVAETDRIGNNTEFNTKKLLNGGANVSGTSTVDQKALITGGTGDTVVGTVVTLTGSTLATKATDSRAAAFAANVVDTATSANMTINGTNFTFAAGTTSADVIKTINDAGVGVKASTTGTDLTLTSTAEGSASKFSSDATAIGLQVSKAGADATVAGAGSYTAQGNVVTVSSGAAKGLQFEVNAATAATVLTVTGNGTLNFQIGANENQMLNVGIADMRSAALGTAGIQVNDSATATTAITTIQKAIDTVSSERSKLGAFTNRLEHTIANLGTASENMSSAESRIRDVDMAKEMSTFSKNNILSQAAQAMLAQANQQPQQVLQLLR</sequence>
<keyword evidence="8" id="KW-1185">Reference proteome</keyword>
<dbReference type="Gene3D" id="6.10.10.10">
    <property type="entry name" value="Flagellar export chaperone, C-terminal domain"/>
    <property type="match status" value="1"/>
</dbReference>
<dbReference type="InterPro" id="IPR001492">
    <property type="entry name" value="Flagellin"/>
</dbReference>
<evidence type="ECO:0000259" key="6">
    <source>
        <dbReference type="Pfam" id="PF00700"/>
    </source>
</evidence>
<evidence type="ECO:0000313" key="7">
    <source>
        <dbReference type="EMBL" id="GCD09019.1"/>
    </source>
</evidence>
<organism evidence="7 8">
    <name type="scientific">Clostridium tagluense</name>
    <dbReference type="NCBI Taxonomy" id="360422"/>
    <lineage>
        <taxon>Bacteria</taxon>
        <taxon>Bacillati</taxon>
        <taxon>Bacillota</taxon>
        <taxon>Clostridia</taxon>
        <taxon>Eubacteriales</taxon>
        <taxon>Clostridiaceae</taxon>
        <taxon>Clostridium</taxon>
    </lineage>
</organism>